<gene>
    <name evidence="9" type="ORF">RQC66_33235</name>
</gene>
<evidence type="ECO:0000256" key="1">
    <source>
        <dbReference type="ARBA" id="ARBA00004202"/>
    </source>
</evidence>
<name>A0ABU3M3I5_9ACTN</name>
<comment type="similarity">
    <text evidence="2">Belongs to the ABC transporter superfamily.</text>
</comment>
<dbReference type="Pfam" id="PF08352">
    <property type="entry name" value="oligo_HPY"/>
    <property type="match status" value="1"/>
</dbReference>
<dbReference type="GO" id="GO:0005524">
    <property type="term" value="F:ATP binding"/>
    <property type="evidence" value="ECO:0007669"/>
    <property type="project" value="UniProtKB-KW"/>
</dbReference>
<dbReference type="SUPFAM" id="SSF52540">
    <property type="entry name" value="P-loop containing nucleoside triphosphate hydrolases"/>
    <property type="match status" value="1"/>
</dbReference>
<dbReference type="InterPro" id="IPR013563">
    <property type="entry name" value="Oligopep_ABC_C"/>
</dbReference>
<evidence type="ECO:0000256" key="3">
    <source>
        <dbReference type="ARBA" id="ARBA00022448"/>
    </source>
</evidence>
<dbReference type="SMART" id="SM00382">
    <property type="entry name" value="AAA"/>
    <property type="match status" value="1"/>
</dbReference>
<keyword evidence="6 9" id="KW-0067">ATP-binding</keyword>
<evidence type="ECO:0000256" key="6">
    <source>
        <dbReference type="ARBA" id="ARBA00022840"/>
    </source>
</evidence>
<keyword evidence="4" id="KW-1003">Cell membrane</keyword>
<evidence type="ECO:0000256" key="4">
    <source>
        <dbReference type="ARBA" id="ARBA00022475"/>
    </source>
</evidence>
<dbReference type="PANTHER" id="PTHR43297">
    <property type="entry name" value="OLIGOPEPTIDE TRANSPORT ATP-BINDING PROTEIN APPD"/>
    <property type="match status" value="1"/>
</dbReference>
<dbReference type="PROSITE" id="PS50893">
    <property type="entry name" value="ABC_TRANSPORTER_2"/>
    <property type="match status" value="1"/>
</dbReference>
<evidence type="ECO:0000313" key="9">
    <source>
        <dbReference type="EMBL" id="MDT7845591.1"/>
    </source>
</evidence>
<dbReference type="Pfam" id="PF00005">
    <property type="entry name" value="ABC_tran"/>
    <property type="match status" value="1"/>
</dbReference>
<evidence type="ECO:0000256" key="7">
    <source>
        <dbReference type="ARBA" id="ARBA00023136"/>
    </source>
</evidence>
<accession>A0ABU3M3I5</accession>
<dbReference type="InterPro" id="IPR003593">
    <property type="entry name" value="AAA+_ATPase"/>
</dbReference>
<dbReference type="InterPro" id="IPR003439">
    <property type="entry name" value="ABC_transporter-like_ATP-bd"/>
</dbReference>
<comment type="subcellular location">
    <subcellularLocation>
        <location evidence="1">Cell membrane</location>
        <topology evidence="1">Peripheral membrane protein</topology>
    </subcellularLocation>
</comment>
<dbReference type="EMBL" id="JAVTLL010000027">
    <property type="protein sequence ID" value="MDT7845591.1"/>
    <property type="molecule type" value="Genomic_DNA"/>
</dbReference>
<proteinExistence type="inferred from homology"/>
<keyword evidence="7" id="KW-0472">Membrane</keyword>
<dbReference type="NCBIfam" id="TIGR01727">
    <property type="entry name" value="oligo_HPY"/>
    <property type="match status" value="1"/>
</dbReference>
<dbReference type="InterPro" id="IPR050388">
    <property type="entry name" value="ABC_Ni/Peptide_Import"/>
</dbReference>
<dbReference type="InterPro" id="IPR027417">
    <property type="entry name" value="P-loop_NTPase"/>
</dbReference>
<comment type="caution">
    <text evidence="9">The sequence shown here is derived from an EMBL/GenBank/DDBJ whole genome shotgun (WGS) entry which is preliminary data.</text>
</comment>
<evidence type="ECO:0000256" key="2">
    <source>
        <dbReference type="ARBA" id="ARBA00005417"/>
    </source>
</evidence>
<protein>
    <submittedName>
        <fullName evidence="9">ABC transporter ATP-binding protein</fullName>
    </submittedName>
</protein>
<dbReference type="RefSeq" id="WP_314205754.1">
    <property type="nucleotide sequence ID" value="NZ_JAVTLL010000027.1"/>
</dbReference>
<keyword evidence="3" id="KW-0813">Transport</keyword>
<dbReference type="PANTHER" id="PTHR43297:SF2">
    <property type="entry name" value="DIPEPTIDE TRANSPORT ATP-BINDING PROTEIN DPPD"/>
    <property type="match status" value="1"/>
</dbReference>
<evidence type="ECO:0000256" key="5">
    <source>
        <dbReference type="ARBA" id="ARBA00022741"/>
    </source>
</evidence>
<feature type="domain" description="ABC transporter" evidence="8">
    <location>
        <begin position="8"/>
        <end position="257"/>
    </location>
</feature>
<sequence length="339" mass="35636">MTSTPPLLELSDLRVTLPVRGQRQPVLHGVDLSLAAGTSVGLVGESGSGKSMTARAVLGLLPDGARRDGEIRFDGVPLTGSDAAALRRLRTHDAAMVFQDPRAHINPVRTIGDFLTEALVHTRGTGRRDAETKVTALLADVGVPDAARRLRQRPAELSGGLLQRVMIAAALAVEPRLLLADEPTTALDVTTQAEVMAVIDEARAARGLAMLFITHDLALAAAVCDRIAVMYAGTIVEELPADRLHDDARHPYTRALLASRPDPGDEDGVLRAITGRPLSAFEAGEGCAFAPRCPQAEDVCRIRRPPLRAAADGLAACHLVTAADVGGAAPDADRSTAHG</sequence>
<evidence type="ECO:0000259" key="8">
    <source>
        <dbReference type="PROSITE" id="PS50893"/>
    </source>
</evidence>
<reference evidence="10" key="1">
    <citation type="submission" date="2023-07" db="EMBL/GenBank/DDBJ databases">
        <title>Draft genome sequence of the endophytic actinobacterium Streptomyces justiciae WPN32, a potential antibiotic producer.</title>
        <authorList>
            <person name="Yasawong M."/>
            <person name="Pana W."/>
            <person name="Ganta P."/>
            <person name="Santapan N."/>
            <person name="Songngamsuk T."/>
            <person name="Phatcharaharikarn M."/>
            <person name="Kerdtoob S."/>
            <person name="Nantapong N."/>
        </authorList>
    </citation>
    <scope>NUCLEOTIDE SEQUENCE [LARGE SCALE GENOMIC DNA]</scope>
    <source>
        <strain evidence="10">WPN32</strain>
    </source>
</reference>
<keyword evidence="5" id="KW-0547">Nucleotide-binding</keyword>
<keyword evidence="10" id="KW-1185">Reference proteome</keyword>
<dbReference type="Gene3D" id="3.40.50.300">
    <property type="entry name" value="P-loop containing nucleotide triphosphate hydrolases"/>
    <property type="match status" value="1"/>
</dbReference>
<dbReference type="Proteomes" id="UP001257948">
    <property type="component" value="Unassembled WGS sequence"/>
</dbReference>
<dbReference type="CDD" id="cd03257">
    <property type="entry name" value="ABC_NikE_OppD_transporters"/>
    <property type="match status" value="1"/>
</dbReference>
<evidence type="ECO:0000313" key="10">
    <source>
        <dbReference type="Proteomes" id="UP001257948"/>
    </source>
</evidence>
<organism evidence="9 10">
    <name type="scientific">Streptomyces justiciae</name>
    <dbReference type="NCBI Taxonomy" id="2780140"/>
    <lineage>
        <taxon>Bacteria</taxon>
        <taxon>Bacillati</taxon>
        <taxon>Actinomycetota</taxon>
        <taxon>Actinomycetes</taxon>
        <taxon>Kitasatosporales</taxon>
        <taxon>Streptomycetaceae</taxon>
        <taxon>Streptomyces</taxon>
    </lineage>
</organism>